<dbReference type="RefSeq" id="WP_257957827.1">
    <property type="nucleotide sequence ID" value="NZ_CP102779.1"/>
</dbReference>
<dbReference type="EC" id="3.4.21.89" evidence="2"/>
<dbReference type="NCBIfam" id="TIGR02227">
    <property type="entry name" value="sigpep_I_bact"/>
    <property type="match status" value="1"/>
</dbReference>
<dbReference type="CDD" id="cd06462">
    <property type="entry name" value="Peptidase_S24_S26"/>
    <property type="match status" value="1"/>
</dbReference>
<dbReference type="Proteomes" id="UP001058980">
    <property type="component" value="Plasmid unnamed"/>
</dbReference>
<dbReference type="SUPFAM" id="SSF51306">
    <property type="entry name" value="LexA/Signal peptidase"/>
    <property type="match status" value="1"/>
</dbReference>
<keyword evidence="2" id="KW-1133">Transmembrane helix</keyword>
<evidence type="ECO:0000313" key="5">
    <source>
        <dbReference type="Proteomes" id="UP001058980"/>
    </source>
</evidence>
<reference evidence="4" key="1">
    <citation type="submission" date="2022-08" db="EMBL/GenBank/DDBJ databases">
        <title>Multi-unit outbreak of Pandoraea commovens among non-cystic fibrosis intensive care patients from 2019 to 2021 in Berlin, Germany.</title>
        <authorList>
            <person name="Menzel P."/>
        </authorList>
    </citation>
    <scope>NUCLEOTIDE SEQUENCE</scope>
    <source>
        <strain evidence="4">LB-19-202-79</strain>
        <plasmid evidence="4">unnamed</plasmid>
    </source>
</reference>
<evidence type="ECO:0000256" key="2">
    <source>
        <dbReference type="RuleBase" id="RU362042"/>
    </source>
</evidence>
<dbReference type="InterPro" id="IPR000223">
    <property type="entry name" value="Pept_S26A_signal_pept_1"/>
</dbReference>
<accession>A0ABY5Q9C3</accession>
<keyword evidence="4" id="KW-0614">Plasmid</keyword>
<comment type="subcellular location">
    <subcellularLocation>
        <location evidence="2">Membrane</location>
        <topology evidence="2">Single-pass type II membrane protein</topology>
    </subcellularLocation>
</comment>
<keyword evidence="2" id="KW-0645">Protease</keyword>
<feature type="transmembrane region" description="Helical" evidence="2">
    <location>
        <begin position="21"/>
        <end position="45"/>
    </location>
</feature>
<protein>
    <recommendedName>
        <fullName evidence="1 2">Signal peptidase I</fullName>
        <ecNumber evidence="2">3.4.21.89</ecNumber>
    </recommendedName>
</protein>
<comment type="similarity">
    <text evidence="2">Belongs to the peptidase S26 family.</text>
</comment>
<evidence type="ECO:0000256" key="1">
    <source>
        <dbReference type="ARBA" id="ARBA00019232"/>
    </source>
</evidence>
<keyword evidence="2" id="KW-0472">Membrane</keyword>
<comment type="catalytic activity">
    <reaction evidence="2">
        <text>Cleavage of hydrophobic, N-terminal signal or leader sequences from secreted and periplasmic proteins.</text>
        <dbReference type="EC" id="3.4.21.89"/>
    </reaction>
</comment>
<dbReference type="Pfam" id="PF10502">
    <property type="entry name" value="Peptidase_S26"/>
    <property type="match status" value="1"/>
</dbReference>
<keyword evidence="5" id="KW-1185">Reference proteome</keyword>
<keyword evidence="2 4" id="KW-0378">Hydrolase</keyword>
<gene>
    <name evidence="4" type="primary">lepB</name>
    <name evidence="4" type="ORF">NTU39_00095</name>
</gene>
<name>A0ABY5Q9C3_9BURK</name>
<sequence>MNNALSDTQATPRTPSERRRFFTFLAAMLLLVACFWGKPIVSFGFDPQEERCLPDLHLALLVHHAPTKVKDGDLLFWSPSGALSGFKEKFILKQVAGVPGDRITIRGEEVRINGKTVVRGFPLAKAYHREAKEFERDEIIPAGKYFLIGVHPMSNDSRYWGFLDAGSVVGFAYKLF</sequence>
<organism evidence="4 5">
    <name type="scientific">Pandoraea commovens</name>
    <dbReference type="NCBI Taxonomy" id="2508289"/>
    <lineage>
        <taxon>Bacteria</taxon>
        <taxon>Pseudomonadati</taxon>
        <taxon>Pseudomonadota</taxon>
        <taxon>Betaproteobacteria</taxon>
        <taxon>Burkholderiales</taxon>
        <taxon>Burkholderiaceae</taxon>
        <taxon>Pandoraea</taxon>
    </lineage>
</organism>
<evidence type="ECO:0000259" key="3">
    <source>
        <dbReference type="Pfam" id="PF10502"/>
    </source>
</evidence>
<feature type="domain" description="Peptidase S26" evidence="3">
    <location>
        <begin position="24"/>
        <end position="172"/>
    </location>
</feature>
<dbReference type="EMBL" id="CP102779">
    <property type="protein sequence ID" value="UVA77169.1"/>
    <property type="molecule type" value="Genomic_DNA"/>
</dbReference>
<dbReference type="InterPro" id="IPR036286">
    <property type="entry name" value="LexA/Signal_pep-like_sf"/>
</dbReference>
<proteinExistence type="inferred from homology"/>
<dbReference type="GO" id="GO:0009003">
    <property type="term" value="F:signal peptidase activity"/>
    <property type="evidence" value="ECO:0007669"/>
    <property type="project" value="UniProtKB-EC"/>
</dbReference>
<geneLocation type="plasmid" evidence="4 5">
    <name>unnamed</name>
</geneLocation>
<evidence type="ECO:0000313" key="4">
    <source>
        <dbReference type="EMBL" id="UVA77169.1"/>
    </source>
</evidence>
<dbReference type="Gene3D" id="2.10.109.10">
    <property type="entry name" value="Umud Fragment, subunit A"/>
    <property type="match status" value="1"/>
</dbReference>
<keyword evidence="2" id="KW-0812">Transmembrane</keyword>
<dbReference type="InterPro" id="IPR019533">
    <property type="entry name" value="Peptidase_S26"/>
</dbReference>